<dbReference type="PROSITE" id="PS00398">
    <property type="entry name" value="RECOMBINASES_2"/>
    <property type="match status" value="1"/>
</dbReference>
<feature type="active site" description="O-(5'-phospho-DNA)-serine intermediate" evidence="6">
    <location>
        <position position="9"/>
    </location>
</feature>
<dbReference type="Pfam" id="PF13384">
    <property type="entry name" value="HTH_23"/>
    <property type="match status" value="1"/>
</dbReference>
<evidence type="ECO:0000259" key="7">
    <source>
        <dbReference type="PROSITE" id="PS51736"/>
    </source>
</evidence>
<evidence type="ECO:0000256" key="1">
    <source>
        <dbReference type="ARBA" id="ARBA00009913"/>
    </source>
</evidence>
<keyword evidence="5" id="KW-0233">DNA recombination</keyword>
<dbReference type="InterPro" id="IPR036162">
    <property type="entry name" value="Resolvase-like_N_sf"/>
</dbReference>
<feature type="domain" description="Resolvase/invertase-type recombinase catalytic" evidence="7">
    <location>
        <begin position="1"/>
        <end position="138"/>
    </location>
</feature>
<keyword evidence="3" id="KW-0230">DNA invertase</keyword>
<evidence type="ECO:0000313" key="9">
    <source>
        <dbReference type="Proteomes" id="UP000241229"/>
    </source>
</evidence>
<dbReference type="SUPFAM" id="SSF53041">
    <property type="entry name" value="Resolvase-like"/>
    <property type="match status" value="1"/>
</dbReference>
<dbReference type="AlphaFoldDB" id="A0A2P7RNA5"/>
<protein>
    <submittedName>
        <fullName evidence="8">DNA invertase</fullName>
    </submittedName>
</protein>
<reference evidence="8 9" key="1">
    <citation type="submission" date="2018-03" db="EMBL/GenBank/DDBJ databases">
        <title>The draft genome of Mesorhizobium sp. 6GN-30.</title>
        <authorList>
            <person name="Liu L."/>
            <person name="Li L."/>
            <person name="Wang T."/>
            <person name="Zhang X."/>
            <person name="Liang L."/>
        </authorList>
    </citation>
    <scope>NUCLEOTIDE SEQUENCE [LARGE SCALE GENOMIC DNA]</scope>
    <source>
        <strain evidence="8 9">6GN30</strain>
    </source>
</reference>
<proteinExistence type="inferred from homology"/>
<keyword evidence="2" id="KW-0229">DNA integration</keyword>
<accession>A0A2P7RNA5</accession>
<comment type="caution">
    <text evidence="8">The sequence shown here is derived from an EMBL/GenBank/DDBJ whole genome shotgun (WGS) entry which is preliminary data.</text>
</comment>
<organism evidence="8 9">
    <name type="scientific">Kumtagia ephedrae</name>
    <dbReference type="NCBI Taxonomy" id="2116701"/>
    <lineage>
        <taxon>Bacteria</taxon>
        <taxon>Pseudomonadati</taxon>
        <taxon>Pseudomonadota</taxon>
        <taxon>Alphaproteobacteria</taxon>
        <taxon>Hyphomicrobiales</taxon>
        <taxon>Phyllobacteriaceae</taxon>
        <taxon>Kumtagia</taxon>
    </lineage>
</organism>
<dbReference type="GO" id="GO:0003677">
    <property type="term" value="F:DNA binding"/>
    <property type="evidence" value="ECO:0007669"/>
    <property type="project" value="UniProtKB-KW"/>
</dbReference>
<dbReference type="Proteomes" id="UP000241229">
    <property type="component" value="Unassembled WGS sequence"/>
</dbReference>
<keyword evidence="4" id="KW-0238">DNA-binding</keyword>
<keyword evidence="9" id="KW-1185">Reference proteome</keyword>
<dbReference type="PANTHER" id="PTHR30461:SF26">
    <property type="entry name" value="RESOLVASE HOMOLOG YNEB"/>
    <property type="match status" value="1"/>
</dbReference>
<dbReference type="PANTHER" id="PTHR30461">
    <property type="entry name" value="DNA-INVERTASE FROM LAMBDOID PROPHAGE"/>
    <property type="match status" value="1"/>
</dbReference>
<dbReference type="OrthoDB" id="9800103at2"/>
<dbReference type="RefSeq" id="WP_106775357.1">
    <property type="nucleotide sequence ID" value="NZ_PXYK01000041.1"/>
</dbReference>
<dbReference type="GO" id="GO:0000150">
    <property type="term" value="F:DNA strand exchange activity"/>
    <property type="evidence" value="ECO:0007669"/>
    <property type="project" value="UniProtKB-KW"/>
</dbReference>
<dbReference type="SMART" id="SM00857">
    <property type="entry name" value="Resolvase"/>
    <property type="match status" value="1"/>
</dbReference>
<name>A0A2P7RNA5_9HYPH</name>
<dbReference type="EMBL" id="PXYK01000041">
    <property type="protein sequence ID" value="PSJ51689.1"/>
    <property type="molecule type" value="Genomic_DNA"/>
</dbReference>
<evidence type="ECO:0000313" key="8">
    <source>
        <dbReference type="EMBL" id="PSJ51689.1"/>
    </source>
</evidence>
<dbReference type="FunFam" id="3.40.50.1390:FF:000001">
    <property type="entry name" value="DNA recombinase"/>
    <property type="match status" value="1"/>
</dbReference>
<dbReference type="GO" id="GO:0015074">
    <property type="term" value="P:DNA integration"/>
    <property type="evidence" value="ECO:0007669"/>
    <property type="project" value="UniProtKB-KW"/>
</dbReference>
<dbReference type="Gene3D" id="3.40.50.1390">
    <property type="entry name" value="Resolvase, N-terminal catalytic domain"/>
    <property type="match status" value="1"/>
</dbReference>
<dbReference type="Pfam" id="PF00239">
    <property type="entry name" value="Resolvase"/>
    <property type="match status" value="1"/>
</dbReference>
<dbReference type="PROSITE" id="PS51736">
    <property type="entry name" value="RECOMBINASES_3"/>
    <property type="match status" value="1"/>
</dbReference>
<dbReference type="InterPro" id="IPR050639">
    <property type="entry name" value="SSR_resolvase"/>
</dbReference>
<evidence type="ECO:0000256" key="4">
    <source>
        <dbReference type="ARBA" id="ARBA00023125"/>
    </source>
</evidence>
<dbReference type="InterPro" id="IPR006118">
    <property type="entry name" value="Recombinase_CS"/>
</dbReference>
<dbReference type="CDD" id="cd03768">
    <property type="entry name" value="SR_ResInv"/>
    <property type="match status" value="1"/>
</dbReference>
<comment type="similarity">
    <text evidence="1">Belongs to the site-specific recombinase resolvase family.</text>
</comment>
<evidence type="ECO:0000256" key="2">
    <source>
        <dbReference type="ARBA" id="ARBA00022908"/>
    </source>
</evidence>
<evidence type="ECO:0000256" key="5">
    <source>
        <dbReference type="ARBA" id="ARBA00023172"/>
    </source>
</evidence>
<evidence type="ECO:0000256" key="3">
    <source>
        <dbReference type="ARBA" id="ARBA00023100"/>
    </source>
</evidence>
<sequence>MLTGYARTSTTDQTAGLDAQLEALKAAGCERIFKEHASGAKQRDQLDEALRFLREGDTLVVTKMDRLARDLRSLLDIVKDLEDRDIGLRILDFAGETINTRSATGKLQLAMFAAFAEFERTMMLERQRAGIEKAKAEGKYTGRAPKAMNQKDSIKALAAEGLTRAAIASRLGVSERSVYRALA</sequence>
<dbReference type="InterPro" id="IPR006119">
    <property type="entry name" value="Resolv_N"/>
</dbReference>
<gene>
    <name evidence="8" type="ORF">C7I84_27225</name>
</gene>
<evidence type="ECO:0000256" key="6">
    <source>
        <dbReference type="PIRSR" id="PIRSR606118-50"/>
    </source>
</evidence>